<evidence type="ECO:0000256" key="1">
    <source>
        <dbReference type="ARBA" id="ARBA00001974"/>
    </source>
</evidence>
<keyword evidence="3" id="KW-0285">Flavoprotein</keyword>
<sequence>MLGIVVRPGLGFAVVCLALVTGVNASTIAQGDRFRKCWEAKVPGHYGKVFIREDPGYNDRMTRNYEPDPTKAPFAFVDCENEFAVQAAIRCAAENGLQVCPRSGGHSRIGSSMCDGVVLEMGLIGHLQVSENASKASVGPGLTNGVGIYHLLKNYSRLIPVGKCASVALGGYILGGGLSEFSDKLGFACDNLVSVSGVDGMGNIVHASQTVNQDLFWAACGGGAGQFMAFFNYTLNTAVSTVYDNFVGFRYRTPIENVPQVLHWYFGFTDQEASNVQLRLRLVIKGSTNKGNNSEYMDLAGACYATSDTAQCRDLMVAKGFNSSMWNERIFMPGYTAMDLIKFYAESEMFTDEKALLEHGMLYVEGSSSRDNVRVTALGFRYQGNGSIPTQPPIDYFVNYIQQSQTDCNMTGLRKCITIFQALGSGITSISENSTALYGLRLSTHWISIRIEARLTYENASSDSLIRHQSYLAAESMGNFVNYQDDTLGSSYPEAYYGPGYTRLQSVKALFDPWNIFLSSQPVTLPPSSLLRRSLNVFPMERSGYEDEPFFWKRYSSFPQVQPRLDFSSMELDY</sequence>
<dbReference type="Gene3D" id="3.40.462.20">
    <property type="match status" value="1"/>
</dbReference>
<evidence type="ECO:0000256" key="2">
    <source>
        <dbReference type="ARBA" id="ARBA00005466"/>
    </source>
</evidence>
<name>A0A7S1T864_9RHOD</name>
<dbReference type="PANTHER" id="PTHR42973">
    <property type="entry name" value="BINDING OXIDOREDUCTASE, PUTATIVE (AFU_ORTHOLOGUE AFUA_1G17690)-RELATED"/>
    <property type="match status" value="1"/>
</dbReference>
<evidence type="ECO:0000256" key="6">
    <source>
        <dbReference type="SAM" id="SignalP"/>
    </source>
</evidence>
<dbReference type="Gene3D" id="3.30.465.10">
    <property type="match status" value="1"/>
</dbReference>
<evidence type="ECO:0000313" key="8">
    <source>
        <dbReference type="EMBL" id="CAD9227591.1"/>
    </source>
</evidence>
<protein>
    <recommendedName>
        <fullName evidence="7">FAD-binding PCMH-type domain-containing protein</fullName>
    </recommendedName>
</protein>
<dbReference type="InterPro" id="IPR012951">
    <property type="entry name" value="BBE"/>
</dbReference>
<gene>
    <name evidence="8" type="ORF">CCAE0312_LOCUS1643</name>
</gene>
<dbReference type="SUPFAM" id="SSF56176">
    <property type="entry name" value="FAD-binding/transporter-associated domain-like"/>
    <property type="match status" value="1"/>
</dbReference>
<organism evidence="8">
    <name type="scientific">Compsopogon caeruleus</name>
    <dbReference type="NCBI Taxonomy" id="31354"/>
    <lineage>
        <taxon>Eukaryota</taxon>
        <taxon>Rhodophyta</taxon>
        <taxon>Compsopogonophyceae</taxon>
        <taxon>Compsopogonales</taxon>
        <taxon>Compsopogonaceae</taxon>
        <taxon>Compsopogon</taxon>
    </lineage>
</organism>
<dbReference type="EMBL" id="HBGH01003030">
    <property type="protein sequence ID" value="CAD9227591.1"/>
    <property type="molecule type" value="Transcribed_RNA"/>
</dbReference>
<dbReference type="GO" id="GO:0071949">
    <property type="term" value="F:FAD binding"/>
    <property type="evidence" value="ECO:0007669"/>
    <property type="project" value="InterPro"/>
</dbReference>
<dbReference type="AlphaFoldDB" id="A0A7S1T864"/>
<keyword evidence="5" id="KW-0560">Oxidoreductase</keyword>
<evidence type="ECO:0000256" key="4">
    <source>
        <dbReference type="ARBA" id="ARBA00022827"/>
    </source>
</evidence>
<dbReference type="GO" id="GO:0016491">
    <property type="term" value="F:oxidoreductase activity"/>
    <property type="evidence" value="ECO:0007669"/>
    <property type="project" value="UniProtKB-KW"/>
</dbReference>
<dbReference type="InterPro" id="IPR016166">
    <property type="entry name" value="FAD-bd_PCMH"/>
</dbReference>
<evidence type="ECO:0000256" key="5">
    <source>
        <dbReference type="ARBA" id="ARBA00023002"/>
    </source>
</evidence>
<comment type="cofactor">
    <cofactor evidence="1">
        <name>FAD</name>
        <dbReference type="ChEBI" id="CHEBI:57692"/>
    </cofactor>
</comment>
<keyword evidence="6" id="KW-0732">Signal</keyword>
<reference evidence="8" key="1">
    <citation type="submission" date="2021-01" db="EMBL/GenBank/DDBJ databases">
        <authorList>
            <person name="Corre E."/>
            <person name="Pelletier E."/>
            <person name="Niang G."/>
            <person name="Scheremetjew M."/>
            <person name="Finn R."/>
            <person name="Kale V."/>
            <person name="Holt S."/>
            <person name="Cochrane G."/>
            <person name="Meng A."/>
            <person name="Brown T."/>
            <person name="Cohen L."/>
        </authorList>
    </citation>
    <scope>NUCLEOTIDE SEQUENCE</scope>
    <source>
        <strain evidence="8">SAG 36.94</strain>
    </source>
</reference>
<comment type="similarity">
    <text evidence="2">Belongs to the oxygen-dependent FAD-linked oxidoreductase family.</text>
</comment>
<dbReference type="Pfam" id="PF01565">
    <property type="entry name" value="FAD_binding_4"/>
    <property type="match status" value="1"/>
</dbReference>
<dbReference type="InterPro" id="IPR006094">
    <property type="entry name" value="Oxid_FAD_bind_N"/>
</dbReference>
<feature type="domain" description="FAD-binding PCMH-type" evidence="7">
    <location>
        <begin position="69"/>
        <end position="240"/>
    </location>
</feature>
<dbReference type="InterPro" id="IPR050416">
    <property type="entry name" value="FAD-linked_Oxidoreductase"/>
</dbReference>
<keyword evidence="4" id="KW-0274">FAD</keyword>
<evidence type="ECO:0000256" key="3">
    <source>
        <dbReference type="ARBA" id="ARBA00022630"/>
    </source>
</evidence>
<evidence type="ECO:0000259" key="7">
    <source>
        <dbReference type="PROSITE" id="PS51387"/>
    </source>
</evidence>
<dbReference type="InterPro" id="IPR036318">
    <property type="entry name" value="FAD-bd_PCMH-like_sf"/>
</dbReference>
<dbReference type="PANTHER" id="PTHR42973:SF39">
    <property type="entry name" value="FAD-BINDING PCMH-TYPE DOMAIN-CONTAINING PROTEIN"/>
    <property type="match status" value="1"/>
</dbReference>
<dbReference type="Pfam" id="PF08031">
    <property type="entry name" value="BBE"/>
    <property type="match status" value="1"/>
</dbReference>
<dbReference type="PROSITE" id="PS51387">
    <property type="entry name" value="FAD_PCMH"/>
    <property type="match status" value="1"/>
</dbReference>
<dbReference type="InterPro" id="IPR016169">
    <property type="entry name" value="FAD-bd_PCMH_sub2"/>
</dbReference>
<proteinExistence type="inferred from homology"/>
<accession>A0A7S1T864</accession>
<feature type="signal peptide" evidence="6">
    <location>
        <begin position="1"/>
        <end position="25"/>
    </location>
</feature>
<feature type="chain" id="PRO_5030827757" description="FAD-binding PCMH-type domain-containing protein" evidence="6">
    <location>
        <begin position="26"/>
        <end position="574"/>
    </location>
</feature>